<dbReference type="RefSeq" id="XP_041296293.1">
    <property type="nucleotide sequence ID" value="XM_041436195.1"/>
</dbReference>
<feature type="domain" description="AMP-dependent synthetase/ligase" evidence="1">
    <location>
        <begin position="74"/>
        <end position="430"/>
    </location>
</feature>
<proteinExistence type="predicted"/>
<evidence type="ECO:0000313" key="4">
    <source>
        <dbReference type="Proteomes" id="UP000823399"/>
    </source>
</evidence>
<dbReference type="SUPFAM" id="SSF56801">
    <property type="entry name" value="Acetyl-CoA synthetase-like"/>
    <property type="match status" value="1"/>
</dbReference>
<dbReference type="Proteomes" id="UP000823399">
    <property type="component" value="Unassembled WGS sequence"/>
</dbReference>
<dbReference type="OrthoDB" id="6509636at2759"/>
<gene>
    <name evidence="3" type="ORF">F5147DRAFT_678289</name>
</gene>
<dbReference type="Pfam" id="PF13193">
    <property type="entry name" value="AMP-binding_C"/>
    <property type="match status" value="1"/>
</dbReference>
<dbReference type="AlphaFoldDB" id="A0A9P7JXV7"/>
<sequence length="589" mass="64538">MTEVVSPAGILPHIPDNLTLAQFILDADHVRRPVRKNGAWIVDDQSGRKIGLEEVSVVNENKQLFGGKCAKVHLRTRTYGLANALSIRYNIQEDDVVLIYSPNHTDYLVAAWAAHRLGAAVSGANPLFTVDELVYQINEVKAAVVITHPDSLNVALSSAHAAGVSTDRIILFDVEDADTAHKLTVQALVSQGLASVPNFTERKLAPGEGKTKVAFLKFSSGTTGRPKAVAIPHYSPIANIIQLATHHKVGEEYADQRFKPGDICCGVLPLYHIYGLVFNVHYIFFCGMTLVLTAKYNFLDFLKSITRHRITHLMLVPPQIVLLCKHPAVKNYDFSHVRYINSGAAPLSREVMEQLAQIFPNAALGQSYGLTESGPVISSWALDKKCDLSGGTGQLLPGIIGRVEKPDGTLADFDEPGELVVKTQALALGYANNLEATKETFVNGWLRTGDEVMMNRKGEIVVLDRLKEMLKVRGFQVAPAELEGCILDHPDVTDTCVVGIQDEYSGELPLAFVVLRPEAVKRVEESLAAAEEIKASIMKHVAENKVGYKKLAGGVEIIDVVPKNPSGKLLRRVLRDKAREMRMKPKAKL</sequence>
<dbReference type="Pfam" id="PF00501">
    <property type="entry name" value="AMP-binding"/>
    <property type="match status" value="1"/>
</dbReference>
<dbReference type="PANTHER" id="PTHR24096:SF422">
    <property type="entry name" value="BCDNA.GH02901"/>
    <property type="match status" value="1"/>
</dbReference>
<reference evidence="3" key="1">
    <citation type="journal article" date="2020" name="New Phytol.">
        <title>Comparative genomics reveals dynamic genome evolution in host specialist ectomycorrhizal fungi.</title>
        <authorList>
            <person name="Lofgren L.A."/>
            <person name="Nguyen N.H."/>
            <person name="Vilgalys R."/>
            <person name="Ruytinx J."/>
            <person name="Liao H.L."/>
            <person name="Branco S."/>
            <person name="Kuo A."/>
            <person name="LaButti K."/>
            <person name="Lipzen A."/>
            <person name="Andreopoulos W."/>
            <person name="Pangilinan J."/>
            <person name="Riley R."/>
            <person name="Hundley H."/>
            <person name="Na H."/>
            <person name="Barry K."/>
            <person name="Grigoriev I.V."/>
            <person name="Stajich J.E."/>
            <person name="Kennedy P.G."/>
        </authorList>
    </citation>
    <scope>NUCLEOTIDE SEQUENCE</scope>
    <source>
        <strain evidence="3">FC423</strain>
    </source>
</reference>
<protein>
    <recommendedName>
        <fullName evidence="5">Phenylacetyl-CoA ligase</fullName>
    </recommendedName>
</protein>
<keyword evidence="4" id="KW-1185">Reference proteome</keyword>
<dbReference type="PANTHER" id="PTHR24096">
    <property type="entry name" value="LONG-CHAIN-FATTY-ACID--COA LIGASE"/>
    <property type="match status" value="1"/>
</dbReference>
<comment type="caution">
    <text evidence="3">The sequence shown here is derived from an EMBL/GenBank/DDBJ whole genome shotgun (WGS) entry which is preliminary data.</text>
</comment>
<name>A0A9P7JXV7_9AGAM</name>
<organism evidence="3 4">
    <name type="scientific">Suillus discolor</name>
    <dbReference type="NCBI Taxonomy" id="1912936"/>
    <lineage>
        <taxon>Eukaryota</taxon>
        <taxon>Fungi</taxon>
        <taxon>Dikarya</taxon>
        <taxon>Basidiomycota</taxon>
        <taxon>Agaricomycotina</taxon>
        <taxon>Agaricomycetes</taxon>
        <taxon>Agaricomycetidae</taxon>
        <taxon>Boletales</taxon>
        <taxon>Suillineae</taxon>
        <taxon>Suillaceae</taxon>
        <taxon>Suillus</taxon>
    </lineage>
</organism>
<dbReference type="Gene3D" id="2.30.38.10">
    <property type="entry name" value="Luciferase, Domain 3"/>
    <property type="match status" value="1"/>
</dbReference>
<accession>A0A9P7JXV7</accession>
<dbReference type="InterPro" id="IPR000873">
    <property type="entry name" value="AMP-dep_synth/lig_dom"/>
</dbReference>
<evidence type="ECO:0000259" key="1">
    <source>
        <dbReference type="Pfam" id="PF00501"/>
    </source>
</evidence>
<dbReference type="EMBL" id="JABBWM010000010">
    <property type="protein sequence ID" value="KAG2114180.1"/>
    <property type="molecule type" value="Genomic_DNA"/>
</dbReference>
<evidence type="ECO:0000259" key="2">
    <source>
        <dbReference type="Pfam" id="PF13193"/>
    </source>
</evidence>
<dbReference type="InterPro" id="IPR020845">
    <property type="entry name" value="AMP-binding_CS"/>
</dbReference>
<dbReference type="GeneID" id="64698454"/>
<dbReference type="GO" id="GO:0016405">
    <property type="term" value="F:CoA-ligase activity"/>
    <property type="evidence" value="ECO:0007669"/>
    <property type="project" value="TreeGrafter"/>
</dbReference>
<dbReference type="Gene3D" id="3.30.300.30">
    <property type="match status" value="1"/>
</dbReference>
<feature type="domain" description="AMP-binding enzyme C-terminal" evidence="2">
    <location>
        <begin position="481"/>
        <end position="568"/>
    </location>
</feature>
<dbReference type="InterPro" id="IPR045851">
    <property type="entry name" value="AMP-bd_C_sf"/>
</dbReference>
<evidence type="ECO:0008006" key="5">
    <source>
        <dbReference type="Google" id="ProtNLM"/>
    </source>
</evidence>
<dbReference type="InterPro" id="IPR025110">
    <property type="entry name" value="AMP-bd_C"/>
</dbReference>
<evidence type="ECO:0000313" key="3">
    <source>
        <dbReference type="EMBL" id="KAG2114180.1"/>
    </source>
</evidence>
<dbReference type="PROSITE" id="PS00455">
    <property type="entry name" value="AMP_BINDING"/>
    <property type="match status" value="1"/>
</dbReference>
<dbReference type="Gene3D" id="3.40.50.980">
    <property type="match status" value="2"/>
</dbReference>